<keyword evidence="5" id="KW-1133">Transmembrane helix</keyword>
<keyword evidence="5" id="KW-0812">Transmembrane</keyword>
<accession>A0ABQ7TLY0</accession>
<dbReference type="Gene3D" id="3.10.100.10">
    <property type="entry name" value="Mannose-Binding Protein A, subunit A"/>
    <property type="match status" value="1"/>
</dbReference>
<evidence type="ECO:0000256" key="3">
    <source>
        <dbReference type="ARBA" id="ARBA00022525"/>
    </source>
</evidence>
<keyword evidence="8" id="KW-1185">Reference proteome</keyword>
<dbReference type="InterPro" id="IPR050828">
    <property type="entry name" value="C-type_lectin/matrix_domain"/>
</dbReference>
<keyword evidence="5" id="KW-0472">Membrane</keyword>
<dbReference type="InterPro" id="IPR001304">
    <property type="entry name" value="C-type_lectin-like"/>
</dbReference>
<feature type="transmembrane region" description="Helical" evidence="5">
    <location>
        <begin position="48"/>
        <end position="69"/>
    </location>
</feature>
<sequence>MHKNHSAVDGGEIEILMSPRSELKERCNCNGHCEVHKDGDAGNLKKKYVFAATILVSLLIISLAINIYLGVMSGMCKSSSDSCPSEWIENEGKCYYFSETEGNWTFSQSNCSAYGASLVTIENQKEMNFIMRSKKQTDYWIGLKREKGQPWKWANGTNFND</sequence>
<protein>
    <recommendedName>
        <fullName evidence="6">C-type lectin domain-containing protein</fullName>
    </recommendedName>
</protein>
<dbReference type="InterPro" id="IPR016186">
    <property type="entry name" value="C-type_lectin-like/link_sf"/>
</dbReference>
<evidence type="ECO:0000256" key="2">
    <source>
        <dbReference type="ARBA" id="ARBA00004613"/>
    </source>
</evidence>
<dbReference type="PANTHER" id="PTHR45710">
    <property type="entry name" value="C-TYPE LECTIN DOMAIN-CONTAINING PROTEIN 180"/>
    <property type="match status" value="1"/>
</dbReference>
<keyword evidence="4" id="KW-0430">Lectin</keyword>
<dbReference type="SMART" id="SM00034">
    <property type="entry name" value="CLECT"/>
    <property type="match status" value="1"/>
</dbReference>
<comment type="subcellular location">
    <subcellularLocation>
        <location evidence="1">Cell membrane</location>
        <topology evidence="1">Single-pass type II membrane protein</topology>
    </subcellularLocation>
    <subcellularLocation>
        <location evidence="2">Secreted</location>
    </subcellularLocation>
</comment>
<reference evidence="7 8" key="1">
    <citation type="journal article" date="2022" name="Gigascience">
        <title>A chromosome-level genome assembly and annotation of the desert horned lizard, Phrynosoma platyrhinos, provides insight into chromosomal rearrangements among reptiles.</title>
        <authorList>
            <person name="Koochekian N."/>
            <person name="Ascanio A."/>
            <person name="Farleigh K."/>
            <person name="Card D.C."/>
            <person name="Schield D.R."/>
            <person name="Castoe T.A."/>
            <person name="Jezkova T."/>
        </authorList>
    </citation>
    <scope>NUCLEOTIDE SEQUENCE [LARGE SCALE GENOMIC DNA]</scope>
    <source>
        <strain evidence="7">NK-2021</strain>
    </source>
</reference>
<name>A0ABQ7TLY0_PHRPL</name>
<evidence type="ECO:0000313" key="8">
    <source>
        <dbReference type="Proteomes" id="UP000826234"/>
    </source>
</evidence>
<dbReference type="EMBL" id="JAIPUX010000439">
    <property type="protein sequence ID" value="KAH0630401.1"/>
    <property type="molecule type" value="Genomic_DNA"/>
</dbReference>
<dbReference type="Pfam" id="PF00059">
    <property type="entry name" value="Lectin_C"/>
    <property type="match status" value="1"/>
</dbReference>
<evidence type="ECO:0000256" key="1">
    <source>
        <dbReference type="ARBA" id="ARBA00004401"/>
    </source>
</evidence>
<evidence type="ECO:0000256" key="5">
    <source>
        <dbReference type="SAM" id="Phobius"/>
    </source>
</evidence>
<keyword evidence="3" id="KW-0964">Secreted</keyword>
<feature type="domain" description="C-type lectin" evidence="6">
    <location>
        <begin position="90"/>
        <end position="161"/>
    </location>
</feature>
<gene>
    <name evidence="7" type="ORF">JD844_013397</name>
</gene>
<organism evidence="7 8">
    <name type="scientific">Phrynosoma platyrhinos</name>
    <name type="common">Desert horned lizard</name>
    <dbReference type="NCBI Taxonomy" id="52577"/>
    <lineage>
        <taxon>Eukaryota</taxon>
        <taxon>Metazoa</taxon>
        <taxon>Chordata</taxon>
        <taxon>Craniata</taxon>
        <taxon>Vertebrata</taxon>
        <taxon>Euteleostomi</taxon>
        <taxon>Lepidosauria</taxon>
        <taxon>Squamata</taxon>
        <taxon>Bifurcata</taxon>
        <taxon>Unidentata</taxon>
        <taxon>Episquamata</taxon>
        <taxon>Toxicofera</taxon>
        <taxon>Iguania</taxon>
        <taxon>Phrynosomatidae</taxon>
        <taxon>Phrynosomatinae</taxon>
        <taxon>Phrynosoma</taxon>
    </lineage>
</organism>
<dbReference type="SUPFAM" id="SSF56436">
    <property type="entry name" value="C-type lectin-like"/>
    <property type="match status" value="1"/>
</dbReference>
<dbReference type="CDD" id="cd03593">
    <property type="entry name" value="CLECT_NK_receptors_like"/>
    <property type="match status" value="1"/>
</dbReference>
<evidence type="ECO:0000256" key="4">
    <source>
        <dbReference type="ARBA" id="ARBA00022734"/>
    </source>
</evidence>
<comment type="caution">
    <text evidence="7">The sequence shown here is derived from an EMBL/GenBank/DDBJ whole genome shotgun (WGS) entry which is preliminary data.</text>
</comment>
<dbReference type="PANTHER" id="PTHR45710:SF35">
    <property type="entry name" value="C-TYPE LECTIN DOMAIN FAMILY 2 MEMBER D"/>
    <property type="match status" value="1"/>
</dbReference>
<dbReference type="InterPro" id="IPR033992">
    <property type="entry name" value="NKR-like_CTLD"/>
</dbReference>
<dbReference type="PROSITE" id="PS50041">
    <property type="entry name" value="C_TYPE_LECTIN_2"/>
    <property type="match status" value="1"/>
</dbReference>
<evidence type="ECO:0000313" key="7">
    <source>
        <dbReference type="EMBL" id="KAH0630401.1"/>
    </source>
</evidence>
<dbReference type="InterPro" id="IPR016187">
    <property type="entry name" value="CTDL_fold"/>
</dbReference>
<proteinExistence type="predicted"/>
<dbReference type="Proteomes" id="UP000826234">
    <property type="component" value="Unassembled WGS sequence"/>
</dbReference>
<evidence type="ECO:0000259" key="6">
    <source>
        <dbReference type="PROSITE" id="PS50041"/>
    </source>
</evidence>